<dbReference type="GO" id="GO:0051213">
    <property type="term" value="F:dioxygenase activity"/>
    <property type="evidence" value="ECO:0007669"/>
    <property type="project" value="UniProtKB-KW"/>
</dbReference>
<proteinExistence type="predicted"/>
<evidence type="ECO:0000256" key="1">
    <source>
        <dbReference type="SAM" id="Phobius"/>
    </source>
</evidence>
<dbReference type="InterPro" id="IPR027417">
    <property type="entry name" value="P-loop_NTPase"/>
</dbReference>
<sequence length="543" mass="59730">MTEKAQTKTVKLWSVENSETAYYCGPCYEDIRKVVAKTLDSIRSKIAGMTWSFAVSDNNPDKAKGRTPFGWILRWIVQYIFWICYSAVLVIAGVVFCLFMLLPHVVVSFAMQFFGIIGLGIARLIDDLSLRLRRVSLVCDRCHSRFKRPVYVCPSCGAMHALLFPNKYGALHHTCTCGMKLASSVLVAKDPRRNLTGVCPECLKSGHKELVAGAGSRTICVPVVGGASSGKTALITAYVNGLMRNRASANDLTIQFDNENADKVMQIDRMASDYANGVVAKTATVTTNDRSSAFATSIFIQGKDLKPRRLLQMYDIAGETFVDNNVHEQQRQYEHCDGIILVIDPMTVGQAQARFGGQLSLGDWGAASTAPLQNVLDALNNTVNEVTNIARSGSKVRIPLAVVLNKVDEAPALETRIGQTAVRLMQASAVRNQFADDCDTMDFLCRQFFADMDEMSFVANLDANFAHCRYFSVSAIGHTAGAGTGPFMPRNVDLVMDWIIDQSDPKLAQALNCRKFSKAKLPVIQPYPGIYDNLVGQINRTQV</sequence>
<reference evidence="3 4" key="1">
    <citation type="journal article" date="2017" name="BMC Genomics">
        <title>Comparative genomic and phylogenomic analyses of the Bifidobacteriaceae family.</title>
        <authorList>
            <person name="Lugli G.A."/>
            <person name="Milani C."/>
            <person name="Turroni F."/>
            <person name="Duranti S."/>
            <person name="Mancabelli L."/>
            <person name="Mangifesta M."/>
            <person name="Ferrario C."/>
            <person name="Modesto M."/>
            <person name="Mattarelli P."/>
            <person name="Jiri K."/>
            <person name="van Sinderen D."/>
            <person name="Ventura M."/>
        </authorList>
    </citation>
    <scope>NUCLEOTIDE SEQUENCE [LARGE SCALE GENOMIC DNA]</scope>
    <source>
        <strain evidence="3 4">DSM 24742</strain>
    </source>
</reference>
<evidence type="ECO:0000313" key="3">
    <source>
        <dbReference type="EMBL" id="OZG49388.1"/>
    </source>
</evidence>
<evidence type="ECO:0000313" key="4">
    <source>
        <dbReference type="Proteomes" id="UP000216725"/>
    </source>
</evidence>
<keyword evidence="4" id="KW-1185">Reference proteome</keyword>
<comment type="caution">
    <text evidence="3">The sequence shown here is derived from an EMBL/GenBank/DDBJ whole genome shotgun (WGS) entry which is preliminary data.</text>
</comment>
<dbReference type="EMBL" id="MWWR01000019">
    <property type="protein sequence ID" value="OZG49388.1"/>
    <property type="molecule type" value="Genomic_DNA"/>
</dbReference>
<feature type="domain" description="Double-GTPase 2" evidence="2">
    <location>
        <begin position="220"/>
        <end position="423"/>
    </location>
</feature>
<dbReference type="Proteomes" id="UP000216725">
    <property type="component" value="Unassembled WGS sequence"/>
</dbReference>
<feature type="transmembrane region" description="Helical" evidence="1">
    <location>
        <begin position="107"/>
        <end position="125"/>
    </location>
</feature>
<dbReference type="Pfam" id="PF19993">
    <property type="entry name" value="DO-GTPase2"/>
    <property type="match status" value="1"/>
</dbReference>
<keyword evidence="3" id="KW-0560">Oxidoreductase</keyword>
<accession>A0A261ERA4</accession>
<dbReference type="RefSeq" id="WP_094661432.1">
    <property type="nucleotide sequence ID" value="NZ_MWWR01000019.1"/>
</dbReference>
<keyword evidence="1" id="KW-0812">Transmembrane</keyword>
<dbReference type="AlphaFoldDB" id="A0A261ERA4"/>
<dbReference type="SUPFAM" id="SSF52540">
    <property type="entry name" value="P-loop containing nucleoside triphosphate hydrolases"/>
    <property type="match status" value="1"/>
</dbReference>
<name>A0A261ERA4_9BIFI</name>
<evidence type="ECO:0000259" key="2">
    <source>
        <dbReference type="Pfam" id="PF19993"/>
    </source>
</evidence>
<keyword evidence="1" id="KW-1133">Transmembrane helix</keyword>
<dbReference type="OrthoDB" id="2990125at2"/>
<keyword evidence="3" id="KW-0223">Dioxygenase</keyword>
<feature type="transmembrane region" description="Helical" evidence="1">
    <location>
        <begin position="79"/>
        <end position="101"/>
    </location>
</feature>
<gene>
    <name evidence="3" type="ORF">PSRA_1637</name>
</gene>
<organism evidence="3 4">
    <name type="scientific">Pseudoscardovia radai</name>
    <dbReference type="NCBI Taxonomy" id="987066"/>
    <lineage>
        <taxon>Bacteria</taxon>
        <taxon>Bacillati</taxon>
        <taxon>Actinomycetota</taxon>
        <taxon>Actinomycetes</taxon>
        <taxon>Bifidobacteriales</taxon>
        <taxon>Bifidobacteriaceae</taxon>
        <taxon>Pseudoscardovia</taxon>
    </lineage>
</organism>
<protein>
    <submittedName>
        <fullName evidence="3">Aromatic ring-opening dioxygenase LigA</fullName>
    </submittedName>
</protein>
<keyword evidence="1" id="KW-0472">Membrane</keyword>
<dbReference type="InterPro" id="IPR045528">
    <property type="entry name" value="DO-GTPase2"/>
</dbReference>
<dbReference type="Gene3D" id="3.40.50.300">
    <property type="entry name" value="P-loop containing nucleotide triphosphate hydrolases"/>
    <property type="match status" value="1"/>
</dbReference>